<keyword evidence="2" id="KW-1185">Reference proteome</keyword>
<protein>
    <submittedName>
        <fullName evidence="1">Uncharacterized protein</fullName>
    </submittedName>
</protein>
<gene>
    <name evidence="1" type="ORF">MYP_3333</name>
</gene>
<comment type="caution">
    <text evidence="1">The sequence shown here is derived from an EMBL/GenBank/DDBJ whole genome shotgun (WGS) entry which is preliminary data.</text>
</comment>
<dbReference type="AlphaFoldDB" id="A0A098LI17"/>
<organism evidence="1 2">
    <name type="scientific">Sporocytophaga myxococcoides</name>
    <dbReference type="NCBI Taxonomy" id="153721"/>
    <lineage>
        <taxon>Bacteria</taxon>
        <taxon>Pseudomonadati</taxon>
        <taxon>Bacteroidota</taxon>
        <taxon>Cytophagia</taxon>
        <taxon>Cytophagales</taxon>
        <taxon>Cytophagaceae</taxon>
        <taxon>Sporocytophaga</taxon>
    </lineage>
</organism>
<reference evidence="1 2" key="1">
    <citation type="submission" date="2014-09" db="EMBL/GenBank/DDBJ databases">
        <title>Sporocytophaga myxococcoides PG-01 genome sequencing.</title>
        <authorList>
            <person name="Liu L."/>
            <person name="Gao P.J."/>
            <person name="Chen G.J."/>
            <person name="Wang L.S."/>
        </authorList>
    </citation>
    <scope>NUCLEOTIDE SEQUENCE [LARGE SCALE GENOMIC DNA]</scope>
    <source>
        <strain evidence="1 2">PG-01</strain>
    </source>
</reference>
<name>A0A098LI17_9BACT</name>
<accession>A0A098LI17</accession>
<proteinExistence type="predicted"/>
<sequence>MKDSIYFHSRIVFSPPILFVLFESKKIIIRSSINIISSAALKQILYCERI</sequence>
<dbReference type="Proteomes" id="UP000030185">
    <property type="component" value="Unassembled WGS sequence"/>
</dbReference>
<dbReference type="EMBL" id="BBLT01000006">
    <property type="protein sequence ID" value="GAL86104.1"/>
    <property type="molecule type" value="Genomic_DNA"/>
</dbReference>
<evidence type="ECO:0000313" key="2">
    <source>
        <dbReference type="Proteomes" id="UP000030185"/>
    </source>
</evidence>
<evidence type="ECO:0000313" key="1">
    <source>
        <dbReference type="EMBL" id="GAL86104.1"/>
    </source>
</evidence>